<evidence type="ECO:0000313" key="2">
    <source>
        <dbReference type="Proteomes" id="UP000632766"/>
    </source>
</evidence>
<protein>
    <submittedName>
        <fullName evidence="1">DUF4279 domain-containing protein</fullName>
    </submittedName>
</protein>
<dbReference type="RefSeq" id="WP_198127826.1">
    <property type="nucleotide sequence ID" value="NZ_JAECZC010000081.1"/>
</dbReference>
<dbReference type="Proteomes" id="UP000632766">
    <property type="component" value="Unassembled WGS sequence"/>
</dbReference>
<dbReference type="InterPro" id="IPR025459">
    <property type="entry name" value="DUF4279"/>
</dbReference>
<evidence type="ECO:0000313" key="1">
    <source>
        <dbReference type="EMBL" id="MBH8566055.1"/>
    </source>
</evidence>
<gene>
    <name evidence="1" type="ORF">I8748_28490</name>
</gene>
<accession>A0A8J7HXD1</accession>
<proteinExistence type="predicted"/>
<name>A0A8J7HXD1_9NOST</name>
<reference evidence="1 2" key="1">
    <citation type="journal article" date="2021" name="Int. J. Syst. Evol. Microbiol.">
        <title>Amazonocrinis nigriterrae gen. nov., sp. nov., Atlanticothrix silvestris gen. nov., sp. nov. and Dendronalium phyllosphericum gen. nov., sp. nov., nostocacean cyanobacteria from Brazilian environments.</title>
        <authorList>
            <person name="Alvarenga D.O."/>
            <person name="Andreote A.P.D."/>
            <person name="Branco L.H.Z."/>
            <person name="Delbaje E."/>
            <person name="Cruz R.B."/>
            <person name="Varani A.M."/>
            <person name="Fiore M.F."/>
        </authorList>
    </citation>
    <scope>NUCLEOTIDE SEQUENCE [LARGE SCALE GENOMIC DNA]</scope>
    <source>
        <strain evidence="1 2">CENA67</strain>
    </source>
</reference>
<organism evidence="1 2">
    <name type="scientific">Amazonocrinis nigriterrae CENA67</name>
    <dbReference type="NCBI Taxonomy" id="2794033"/>
    <lineage>
        <taxon>Bacteria</taxon>
        <taxon>Bacillati</taxon>
        <taxon>Cyanobacteriota</taxon>
        <taxon>Cyanophyceae</taxon>
        <taxon>Nostocales</taxon>
        <taxon>Nostocaceae</taxon>
        <taxon>Amazonocrinis</taxon>
        <taxon>Amazonocrinis nigriterrae</taxon>
    </lineage>
</organism>
<dbReference type="Pfam" id="PF14106">
    <property type="entry name" value="DUF4279"/>
    <property type="match status" value="1"/>
</dbReference>
<dbReference type="AlphaFoldDB" id="A0A8J7HXD1"/>
<comment type="caution">
    <text evidence="1">The sequence shown here is derived from an EMBL/GenBank/DDBJ whole genome shotgun (WGS) entry which is preliminary data.</text>
</comment>
<keyword evidence="2" id="KW-1185">Reference proteome</keyword>
<dbReference type="EMBL" id="JAECZC010000081">
    <property type="protein sequence ID" value="MBH8566055.1"/>
    <property type="molecule type" value="Genomic_DNA"/>
</dbReference>
<sequence>MSNNNLATLVITSSVLTTQDITNYLKINPNRSHEKGTPLNPRIPDKNIRDESSWMLRSKLNQENSLEEKINELLDIVQSNLDLFREIEKYIDVEIYCSLFLREKSSTFYLSSKTLAKISAIPIDIIVAIYPYDESEQN</sequence>